<keyword evidence="2" id="KW-1185">Reference proteome</keyword>
<protein>
    <submittedName>
        <fullName evidence="1">Aminoglycoside phosphotransferase</fullName>
    </submittedName>
</protein>
<dbReference type="SUPFAM" id="SSF56112">
    <property type="entry name" value="Protein kinase-like (PK-like)"/>
    <property type="match status" value="1"/>
</dbReference>
<gene>
    <name evidence="1" type="ORF">KSZ_03420</name>
</gene>
<dbReference type="RefSeq" id="WP_201360027.1">
    <property type="nucleotide sequence ID" value="NZ_BNJJ01000001.1"/>
</dbReference>
<dbReference type="Proteomes" id="UP000635565">
    <property type="component" value="Unassembled WGS sequence"/>
</dbReference>
<dbReference type="InterPro" id="IPR004119">
    <property type="entry name" value="EcKL"/>
</dbReference>
<sequence>MTYSLPIDAEADVTPEWLTAILQQAGILSRGNVTTIQFTQAKYAFNSKTEHLHLSYSQDASGEMLTKLVLKRNSSQQEWYREGGQQEAHFYRLLASLPDLSAIFVRCLAAEYDERSGNSYVILEDLSDTHIPLIDKVPLATTIETVIDIFAHFHAYWWEHPQLGSAIGPGRWQRDRAHFELYHQQCMSAWQLLLLHEQDWLPEEIRQSYEQMLYLLPRLWERYWEPRFASKTQLTVIHGDAYFIQFLVPRDDRFGQTYLIDWQRPKMHIGVSDLVHMCDTFWTRAIRQEGQRELHLLQRYYDLLCTYGVKNYTWEELLIDYRSQLIEEALFPVLHDCLRTTKHYWWPKIQCLMAAVEDWQCLKLLE</sequence>
<dbReference type="EMBL" id="BNJJ01000001">
    <property type="protein sequence ID" value="GHO82336.1"/>
    <property type="molecule type" value="Genomic_DNA"/>
</dbReference>
<dbReference type="PANTHER" id="PTHR23020:SF41">
    <property type="entry name" value="AMINOGLYCOSIDE PHOSPHOTRANSFERASE DOMAIN-CONTAINING PROTEIN"/>
    <property type="match status" value="1"/>
</dbReference>
<name>A0ABQ3VAU3_9CHLR</name>
<dbReference type="PANTHER" id="PTHR23020">
    <property type="entry name" value="UNCHARACTERIZED NUCLEAR HORMONE RECEPTOR-RELATED"/>
    <property type="match status" value="1"/>
</dbReference>
<evidence type="ECO:0000313" key="2">
    <source>
        <dbReference type="Proteomes" id="UP000635565"/>
    </source>
</evidence>
<dbReference type="Gene3D" id="3.90.1200.10">
    <property type="match status" value="1"/>
</dbReference>
<accession>A0ABQ3VAU3</accession>
<proteinExistence type="predicted"/>
<evidence type="ECO:0000313" key="1">
    <source>
        <dbReference type="EMBL" id="GHO82336.1"/>
    </source>
</evidence>
<comment type="caution">
    <text evidence="1">The sequence shown here is derived from an EMBL/GenBank/DDBJ whole genome shotgun (WGS) entry which is preliminary data.</text>
</comment>
<dbReference type="Pfam" id="PF02958">
    <property type="entry name" value="EcKL"/>
    <property type="match status" value="1"/>
</dbReference>
<reference evidence="1 2" key="1">
    <citation type="journal article" date="2021" name="Int. J. Syst. Evol. Microbiol.">
        <title>Reticulibacter mediterranei gen. nov., sp. nov., within the new family Reticulibacteraceae fam. nov., and Ktedonospora formicarum gen. nov., sp. nov., Ktedonobacter robiniae sp. nov., Dictyobacter formicarum sp. nov. and Dictyobacter arantiisoli sp. nov., belonging to the class Ktedonobacteria.</title>
        <authorList>
            <person name="Yabe S."/>
            <person name="Zheng Y."/>
            <person name="Wang C.M."/>
            <person name="Sakai Y."/>
            <person name="Abe K."/>
            <person name="Yokota A."/>
            <person name="Donadio S."/>
            <person name="Cavaletti L."/>
            <person name="Monciardini P."/>
        </authorList>
    </citation>
    <scope>NUCLEOTIDE SEQUENCE [LARGE SCALE GENOMIC DNA]</scope>
    <source>
        <strain evidence="1 2">SOSP1-9</strain>
    </source>
</reference>
<organism evidence="1 2">
    <name type="scientific">Dictyobacter formicarum</name>
    <dbReference type="NCBI Taxonomy" id="2778368"/>
    <lineage>
        <taxon>Bacteria</taxon>
        <taxon>Bacillati</taxon>
        <taxon>Chloroflexota</taxon>
        <taxon>Ktedonobacteria</taxon>
        <taxon>Ktedonobacterales</taxon>
        <taxon>Dictyobacteraceae</taxon>
        <taxon>Dictyobacter</taxon>
    </lineage>
</organism>
<dbReference type="InterPro" id="IPR052961">
    <property type="entry name" value="Oxido-Kinase-like_Enzymes"/>
</dbReference>
<dbReference type="InterPro" id="IPR011009">
    <property type="entry name" value="Kinase-like_dom_sf"/>
</dbReference>